<reference evidence="2" key="2">
    <citation type="submission" date="2024-06" db="UniProtKB">
        <authorList>
            <consortium name="EnsemblMetazoa"/>
        </authorList>
    </citation>
    <scope>IDENTIFICATION</scope>
</reference>
<feature type="region of interest" description="Disordered" evidence="1">
    <location>
        <begin position="580"/>
        <end position="601"/>
    </location>
</feature>
<protein>
    <submittedName>
        <fullName evidence="2">Uncharacterized protein</fullName>
    </submittedName>
</protein>
<feature type="region of interest" description="Disordered" evidence="1">
    <location>
        <begin position="388"/>
        <end position="423"/>
    </location>
</feature>
<dbReference type="EnsemblMetazoa" id="XM_019995174.1">
    <property type="protein sequence ID" value="XP_019850733.1"/>
    <property type="gene ID" value="LOC105312346"/>
</dbReference>
<feature type="compositionally biased region" description="Low complexity" evidence="1">
    <location>
        <begin position="38"/>
        <end position="55"/>
    </location>
</feature>
<feature type="region of interest" description="Disordered" evidence="1">
    <location>
        <begin position="23"/>
        <end position="115"/>
    </location>
</feature>
<feature type="compositionally biased region" description="Basic and acidic residues" evidence="1">
    <location>
        <begin position="473"/>
        <end position="490"/>
    </location>
</feature>
<feature type="region of interest" description="Disordered" evidence="1">
    <location>
        <begin position="841"/>
        <end position="919"/>
    </location>
</feature>
<sequence>MVDPTSKGEITLQGHSLLDIGTPKAFSTAIKEPPLPSLSPSSHHGGHSAGTHPTGSDGGSFLSEPTLPPNTRDSNGDISGRLSQDIDANSLKFLNSPQSVAPSTVTTLPHPSAASSMAGGVSDFNLHYSATSQSLNSKEDNESINEDPKSVQYINDEMEPTLMREAAEFSLLSHVPIPNDRSMGMNNDSIGMSLAAGSAPSVLGVAENTNNQSLSTVKEEEEEEESDVNADLLPYLVPTTPTDTVNCDTVFSSHSEEEEEGVGFIVEGQRSKIENPFDSGSDQTCDEFDFQEQDKESFLSDLKKEEEEMSLFTKTTHSSLQGTFTIPSDNSSHVTNSDGGEESILTYFRGKSFPLGGELLPDRVISLQRPIFADNQVIVSPPSRFIATSPQQVPLSSTSSSSVPPSSSAPVTSIPSSSAPVTSVPVTSVPASSLLLSPLTVSQQALSESPLPMHVPPLNLNGLLKTPLTSEGGGERERSVTPTSDEKDSETASSSVATPPPDIPSCYLVKSDGPGVTDEASTLLLSTVSSLPVTPAPSRLQNLLTTTGLSSFPTPSLLSNEIDNLYELTQVLPKTDEEKSLVSVVPSSNPPTPSNNTLPVSASTDLLSETKLDENGAQEFTVKSVAKVSFASPLKRSLSSVSPSGTPPDSPPLSSPKITPLVLSDHDSSSSHEATPSPTEEARASKVAEIRSRLDSTRLNINIFLSSLKNASETPPTHHAHNENDNRGSSSPDPAIIKQSLLVPDISNNNGPSSQAVTEPDPVTDKVSIFSSPDPVLTKQLQTPPVIIALNSESPHDSHMISHQLDQLSLINDKDGGSKEKEAIYDIGTSLKALLSEHFPQASVASPPPNIKSSSSFSITPSPPSSPSSVLPEFIPVAQSIKGGRDSDTTTDNDTITQSPAAMDTPKKSSAPLPPPSSLTSPVPTCTCISISTQSLVSSFPNVSSIATAPMTATASMAATVSMAAVSSPVGLSPSVTVIASTSHFSSSSSLTASLPLSSTIPLIHPTAVSPSPSILSLSSLPPSFSASSQYSPFSSAPPLTVSSGVTVTSSVTSPPIPPPTLTTPLLSSTAFQSNDDTVNHLLLSKPVKPVQPVLSLSSSPTNSESHYHLSLSPSNTSLSLSGRSTPNLSFQN</sequence>
<feature type="region of interest" description="Disordered" evidence="1">
    <location>
        <begin position="1093"/>
        <end position="1133"/>
    </location>
</feature>
<dbReference type="KEGG" id="aqu:105312346"/>
<name>A0AAN0J1X6_AMPQE</name>
<feature type="region of interest" description="Disordered" evidence="1">
    <location>
        <begin position="452"/>
        <end position="505"/>
    </location>
</feature>
<keyword evidence="3" id="KW-1185">Reference proteome</keyword>
<dbReference type="GeneID" id="105312346"/>
<organism evidence="2 3">
    <name type="scientific">Amphimedon queenslandica</name>
    <name type="common">Sponge</name>
    <dbReference type="NCBI Taxonomy" id="400682"/>
    <lineage>
        <taxon>Eukaryota</taxon>
        <taxon>Metazoa</taxon>
        <taxon>Porifera</taxon>
        <taxon>Demospongiae</taxon>
        <taxon>Heteroscleromorpha</taxon>
        <taxon>Haplosclerida</taxon>
        <taxon>Niphatidae</taxon>
        <taxon>Amphimedon</taxon>
    </lineage>
</organism>
<feature type="compositionally biased region" description="Polar residues" evidence="1">
    <location>
        <begin position="92"/>
        <end position="115"/>
    </location>
</feature>
<dbReference type="RefSeq" id="XP_019850733.1">
    <property type="nucleotide sequence ID" value="XM_019995174.1"/>
</dbReference>
<dbReference type="AlphaFoldDB" id="A0AAN0J1X6"/>
<feature type="region of interest" description="Disordered" evidence="1">
    <location>
        <begin position="635"/>
        <end position="687"/>
    </location>
</feature>
<reference evidence="3" key="1">
    <citation type="journal article" date="2010" name="Nature">
        <title>The Amphimedon queenslandica genome and the evolution of animal complexity.</title>
        <authorList>
            <person name="Srivastava M."/>
            <person name="Simakov O."/>
            <person name="Chapman J."/>
            <person name="Fahey B."/>
            <person name="Gauthier M.E."/>
            <person name="Mitros T."/>
            <person name="Richards G.S."/>
            <person name="Conaco C."/>
            <person name="Dacre M."/>
            <person name="Hellsten U."/>
            <person name="Larroux C."/>
            <person name="Putnam N.H."/>
            <person name="Stanke M."/>
            <person name="Adamska M."/>
            <person name="Darling A."/>
            <person name="Degnan S.M."/>
            <person name="Oakley T.H."/>
            <person name="Plachetzki D.C."/>
            <person name="Zhai Y."/>
            <person name="Adamski M."/>
            <person name="Calcino A."/>
            <person name="Cummins S.F."/>
            <person name="Goodstein D.M."/>
            <person name="Harris C."/>
            <person name="Jackson D.J."/>
            <person name="Leys S.P."/>
            <person name="Shu S."/>
            <person name="Woodcroft B.J."/>
            <person name="Vervoort M."/>
            <person name="Kosik K.S."/>
            <person name="Manning G."/>
            <person name="Degnan B.M."/>
            <person name="Rokhsar D.S."/>
        </authorList>
    </citation>
    <scope>NUCLEOTIDE SEQUENCE [LARGE SCALE GENOMIC DNA]</scope>
</reference>
<feature type="compositionally biased region" description="Low complexity" evidence="1">
    <location>
        <begin position="1093"/>
        <end position="1125"/>
    </location>
</feature>
<evidence type="ECO:0000256" key="1">
    <source>
        <dbReference type="SAM" id="MobiDB-lite"/>
    </source>
</evidence>
<proteinExistence type="predicted"/>
<feature type="compositionally biased region" description="Pro residues" evidence="1">
    <location>
        <begin position="645"/>
        <end position="654"/>
    </location>
</feature>
<evidence type="ECO:0000313" key="3">
    <source>
        <dbReference type="Proteomes" id="UP000007879"/>
    </source>
</evidence>
<accession>A0AAN0J1X6</accession>
<evidence type="ECO:0000313" key="2">
    <source>
        <dbReference type="EnsemblMetazoa" id="XP_019850733.1"/>
    </source>
</evidence>
<dbReference type="Proteomes" id="UP000007879">
    <property type="component" value="Unassembled WGS sequence"/>
</dbReference>
<feature type="compositionally biased region" description="Low complexity" evidence="1">
    <location>
        <begin position="851"/>
        <end position="860"/>
    </location>
</feature>
<feature type="region of interest" description="Disordered" evidence="1">
    <location>
        <begin position="710"/>
        <end position="735"/>
    </location>
</feature>